<reference evidence="2 3" key="1">
    <citation type="submission" date="2021-06" db="EMBL/GenBank/DDBJ databases">
        <title>Description of novel taxa of the family Lachnospiraceae.</title>
        <authorList>
            <person name="Chaplin A.V."/>
            <person name="Sokolova S.R."/>
            <person name="Pikina A.P."/>
            <person name="Korzhanova M."/>
            <person name="Belova V."/>
            <person name="Korostin D."/>
            <person name="Efimov B.A."/>
        </authorList>
    </citation>
    <scope>NUCLEOTIDE SEQUENCE [LARGE SCALE GENOMIC DNA]</scope>
    <source>
        <strain evidence="2 3">ASD4241</strain>
    </source>
</reference>
<evidence type="ECO:0000256" key="1">
    <source>
        <dbReference type="ARBA" id="ARBA00008591"/>
    </source>
</evidence>
<dbReference type="InterPro" id="IPR038078">
    <property type="entry name" value="PhoU-like_sf"/>
</dbReference>
<name>A0ABS6K1Z0_9FIRM</name>
<comment type="caution">
    <text evidence="2">The sequence shown here is derived from an EMBL/GenBank/DDBJ whole genome shotgun (WGS) entry which is preliminary data.</text>
</comment>
<organism evidence="2 3">
    <name type="scientific">Diplocloster modestus</name>
    <dbReference type="NCBI Taxonomy" id="2850322"/>
    <lineage>
        <taxon>Bacteria</taxon>
        <taxon>Bacillati</taxon>
        <taxon>Bacillota</taxon>
        <taxon>Clostridia</taxon>
        <taxon>Lachnospirales</taxon>
        <taxon>Lachnospiraceae</taxon>
        <taxon>Diplocloster</taxon>
    </lineage>
</organism>
<sequence>MKKSKKYDYFEALEGLSKCSYQSAKHLQKVLSNYEGEITELQIREAHEIEHTGDLKKHDMMNYLMKEFITPIDREDIVTISQGIDDVTDAIEDVLIKMYMFHIKELPEATLKFAELILSCCDAMRSVMKEFCRFKKPAKLHELIIEVNSIENEGDALYTDVIRSLYSASTDPVELLVWTEIYQSMENCLDSMEDVTSDMELVVMKNS</sequence>
<dbReference type="Gene3D" id="1.20.58.220">
    <property type="entry name" value="Phosphate transport system protein phou homolog 2, domain 2"/>
    <property type="match status" value="1"/>
</dbReference>
<proteinExistence type="inferred from homology"/>
<dbReference type="EMBL" id="JAHQCX010000001">
    <property type="protein sequence ID" value="MBU9724522.1"/>
    <property type="molecule type" value="Genomic_DNA"/>
</dbReference>
<evidence type="ECO:0000313" key="3">
    <source>
        <dbReference type="Proteomes" id="UP001314681"/>
    </source>
</evidence>
<dbReference type="PANTHER" id="PTHR37298:SF1">
    <property type="entry name" value="UPF0111 PROTEIN YKAA"/>
    <property type="match status" value="1"/>
</dbReference>
<gene>
    <name evidence="2" type="ORF">KTH90_00695</name>
</gene>
<dbReference type="InterPro" id="IPR052912">
    <property type="entry name" value="UPF0111_domain"/>
</dbReference>
<dbReference type="PANTHER" id="PTHR37298">
    <property type="entry name" value="UPF0111 PROTEIN YKAA"/>
    <property type="match status" value="1"/>
</dbReference>
<protein>
    <submittedName>
        <fullName evidence="2">DUF47 family protein</fullName>
    </submittedName>
</protein>
<dbReference type="InterPro" id="IPR018445">
    <property type="entry name" value="Put_Phosphate_transp_reg"/>
</dbReference>
<dbReference type="Pfam" id="PF01865">
    <property type="entry name" value="PhoU_div"/>
    <property type="match status" value="1"/>
</dbReference>
<dbReference type="Proteomes" id="UP001314681">
    <property type="component" value="Unassembled WGS sequence"/>
</dbReference>
<dbReference type="RefSeq" id="WP_158351508.1">
    <property type="nucleotide sequence ID" value="NZ_JAHQCX010000001.1"/>
</dbReference>
<accession>A0ABS6K1Z0</accession>
<keyword evidence="3" id="KW-1185">Reference proteome</keyword>
<comment type="similarity">
    <text evidence="1">Belongs to the UPF0111 family.</text>
</comment>
<evidence type="ECO:0000313" key="2">
    <source>
        <dbReference type="EMBL" id="MBU9724522.1"/>
    </source>
</evidence>